<feature type="transmembrane region" description="Helical" evidence="7">
    <location>
        <begin position="1227"/>
        <end position="1246"/>
    </location>
</feature>
<dbReference type="InterPro" id="IPR017871">
    <property type="entry name" value="ABC_transporter-like_CS"/>
</dbReference>
<keyword evidence="4" id="KW-0067">ATP-binding</keyword>
<evidence type="ECO:0000256" key="2">
    <source>
        <dbReference type="ARBA" id="ARBA00022692"/>
    </source>
</evidence>
<dbReference type="GO" id="GO:0016020">
    <property type="term" value="C:membrane"/>
    <property type="evidence" value="ECO:0007669"/>
    <property type="project" value="UniProtKB-SubCell"/>
</dbReference>
<comment type="subcellular location">
    <subcellularLocation>
        <location evidence="1">Membrane</location>
        <topology evidence="1">Multi-pass membrane protein</topology>
    </subcellularLocation>
</comment>
<feature type="transmembrane region" description="Helical" evidence="7">
    <location>
        <begin position="1302"/>
        <end position="1323"/>
    </location>
</feature>
<dbReference type="PANTHER" id="PTHR19229">
    <property type="entry name" value="ATP-BINDING CASSETTE TRANSPORTER SUBFAMILY A ABCA"/>
    <property type="match status" value="1"/>
</dbReference>
<evidence type="ECO:0000259" key="8">
    <source>
        <dbReference type="PROSITE" id="PS50893"/>
    </source>
</evidence>
<feature type="transmembrane region" description="Helical" evidence="7">
    <location>
        <begin position="1153"/>
        <end position="1178"/>
    </location>
</feature>
<feature type="transmembrane region" description="Helical" evidence="7">
    <location>
        <begin position="1190"/>
        <end position="1215"/>
    </location>
</feature>
<protein>
    <recommendedName>
        <fullName evidence="8">ABC transporter domain-containing protein</fullName>
    </recommendedName>
</protein>
<dbReference type="InterPro" id="IPR003439">
    <property type="entry name" value="ABC_transporter-like_ATP-bd"/>
</dbReference>
<reference evidence="9" key="1">
    <citation type="submission" date="2021-12" db="EMBL/GenBank/DDBJ databases">
        <authorList>
            <person name="King R."/>
        </authorList>
    </citation>
    <scope>NUCLEOTIDE SEQUENCE</scope>
</reference>
<dbReference type="GO" id="GO:0005319">
    <property type="term" value="F:lipid transporter activity"/>
    <property type="evidence" value="ECO:0007669"/>
    <property type="project" value="TreeGrafter"/>
</dbReference>
<accession>A0A9P0AS34</accession>
<feature type="transmembrane region" description="Helical" evidence="7">
    <location>
        <begin position="304"/>
        <end position="332"/>
    </location>
</feature>
<dbReference type="GO" id="GO:0005524">
    <property type="term" value="F:ATP binding"/>
    <property type="evidence" value="ECO:0007669"/>
    <property type="project" value="UniProtKB-KW"/>
</dbReference>
<proteinExistence type="predicted"/>
<dbReference type="Gene3D" id="3.40.50.300">
    <property type="entry name" value="P-loop containing nucleotide triphosphate hydrolases"/>
    <property type="match status" value="2"/>
</dbReference>
<evidence type="ECO:0000313" key="9">
    <source>
        <dbReference type="EMBL" id="CAH0549112.1"/>
    </source>
</evidence>
<dbReference type="SMART" id="SM00382">
    <property type="entry name" value="AAA"/>
    <property type="match status" value="2"/>
</dbReference>
<evidence type="ECO:0000256" key="3">
    <source>
        <dbReference type="ARBA" id="ARBA00022741"/>
    </source>
</evidence>
<organism evidence="9 10">
    <name type="scientific">Brassicogethes aeneus</name>
    <name type="common">Rape pollen beetle</name>
    <name type="synonym">Meligethes aeneus</name>
    <dbReference type="NCBI Taxonomy" id="1431903"/>
    <lineage>
        <taxon>Eukaryota</taxon>
        <taxon>Metazoa</taxon>
        <taxon>Ecdysozoa</taxon>
        <taxon>Arthropoda</taxon>
        <taxon>Hexapoda</taxon>
        <taxon>Insecta</taxon>
        <taxon>Pterygota</taxon>
        <taxon>Neoptera</taxon>
        <taxon>Endopterygota</taxon>
        <taxon>Coleoptera</taxon>
        <taxon>Polyphaga</taxon>
        <taxon>Cucujiformia</taxon>
        <taxon>Nitidulidae</taxon>
        <taxon>Meligethinae</taxon>
        <taxon>Brassicogethes</taxon>
    </lineage>
</organism>
<feature type="transmembrane region" description="Helical" evidence="7">
    <location>
        <begin position="948"/>
        <end position="967"/>
    </location>
</feature>
<dbReference type="PROSITE" id="PS00211">
    <property type="entry name" value="ABC_TRANSPORTER_1"/>
    <property type="match status" value="1"/>
</dbReference>
<feature type="domain" description="ABC transporter" evidence="8">
    <location>
        <begin position="527"/>
        <end position="763"/>
    </location>
</feature>
<dbReference type="InterPro" id="IPR056264">
    <property type="entry name" value="R2_ABCA1-4-like"/>
</dbReference>
<keyword evidence="6 7" id="KW-0472">Membrane</keyword>
<feature type="domain" description="ABC transporter" evidence="8">
    <location>
        <begin position="1386"/>
        <end position="1634"/>
    </location>
</feature>
<evidence type="ECO:0000256" key="6">
    <source>
        <dbReference type="ARBA" id="ARBA00023136"/>
    </source>
</evidence>
<feature type="transmembrane region" description="Helical" evidence="7">
    <location>
        <begin position="256"/>
        <end position="283"/>
    </location>
</feature>
<dbReference type="Proteomes" id="UP001154078">
    <property type="component" value="Chromosome 10"/>
</dbReference>
<feature type="transmembrane region" description="Helical" evidence="7">
    <location>
        <begin position="440"/>
        <end position="461"/>
    </location>
</feature>
<dbReference type="InterPro" id="IPR027417">
    <property type="entry name" value="P-loop_NTPase"/>
</dbReference>
<feature type="transmembrane region" description="Helical" evidence="7">
    <location>
        <begin position="397"/>
        <end position="419"/>
    </location>
</feature>
<dbReference type="CDD" id="cd03263">
    <property type="entry name" value="ABC_subfamily_A"/>
    <property type="match status" value="2"/>
</dbReference>
<feature type="transmembrane region" description="Helical" evidence="7">
    <location>
        <begin position="1107"/>
        <end position="1133"/>
    </location>
</feature>
<dbReference type="EMBL" id="OV121141">
    <property type="protein sequence ID" value="CAH0549112.1"/>
    <property type="molecule type" value="Genomic_DNA"/>
</dbReference>
<keyword evidence="3" id="KW-0547">Nucleotide-binding</keyword>
<dbReference type="GO" id="GO:0140359">
    <property type="term" value="F:ABC-type transporter activity"/>
    <property type="evidence" value="ECO:0007669"/>
    <property type="project" value="InterPro"/>
</dbReference>
<keyword evidence="5 7" id="KW-1133">Transmembrane helix</keyword>
<dbReference type="FunFam" id="3.40.50.300:FF:000933">
    <property type="entry name" value="ABC transporter A family member 7"/>
    <property type="match status" value="1"/>
</dbReference>
<feature type="transmembrane region" description="Helical" evidence="7">
    <location>
        <begin position="372"/>
        <end position="391"/>
    </location>
</feature>
<dbReference type="PANTHER" id="PTHR19229:SF209">
    <property type="entry name" value="ATP-BINDING CASSETTE SUB-FAMILY A MEMBER 5 ISOFORM X1"/>
    <property type="match status" value="1"/>
</dbReference>
<evidence type="ECO:0000256" key="7">
    <source>
        <dbReference type="SAM" id="Phobius"/>
    </source>
</evidence>
<dbReference type="InterPro" id="IPR003593">
    <property type="entry name" value="AAA+_ATPase"/>
</dbReference>
<name>A0A9P0AS34_BRAAE</name>
<dbReference type="SUPFAM" id="SSF52540">
    <property type="entry name" value="P-loop containing nucleoside triphosphate hydrolases"/>
    <property type="match status" value="2"/>
</dbReference>
<dbReference type="Pfam" id="PF00005">
    <property type="entry name" value="ABC_tran"/>
    <property type="match status" value="2"/>
</dbReference>
<dbReference type="Pfam" id="PF12698">
    <property type="entry name" value="ABC2_membrane_3"/>
    <property type="match status" value="2"/>
</dbReference>
<evidence type="ECO:0000256" key="5">
    <source>
        <dbReference type="ARBA" id="ARBA00022989"/>
    </source>
</evidence>
<dbReference type="InterPro" id="IPR026082">
    <property type="entry name" value="ABCA"/>
</dbReference>
<evidence type="ECO:0000313" key="10">
    <source>
        <dbReference type="Proteomes" id="UP001154078"/>
    </source>
</evidence>
<feature type="transmembrane region" description="Helical" evidence="7">
    <location>
        <begin position="338"/>
        <end position="360"/>
    </location>
</feature>
<dbReference type="PROSITE" id="PS50893">
    <property type="entry name" value="ABC_TRANSPORTER_2"/>
    <property type="match status" value="2"/>
</dbReference>
<keyword evidence="10" id="KW-1185">Reference proteome</keyword>
<evidence type="ECO:0000256" key="4">
    <source>
        <dbReference type="ARBA" id="ARBA00022840"/>
    </source>
</evidence>
<keyword evidence="2 7" id="KW-0812">Transmembrane</keyword>
<dbReference type="InterPro" id="IPR013525">
    <property type="entry name" value="ABC2_TM"/>
</dbReference>
<gene>
    <name evidence="9" type="ORF">MELIAE_LOCUS2393</name>
</gene>
<dbReference type="OrthoDB" id="8061355at2759"/>
<dbReference type="GO" id="GO:0016887">
    <property type="term" value="F:ATP hydrolysis activity"/>
    <property type="evidence" value="ECO:0007669"/>
    <property type="project" value="InterPro"/>
</dbReference>
<feature type="transmembrane region" description="Helical" evidence="7">
    <location>
        <begin position="1253"/>
        <end position="1276"/>
    </location>
</feature>
<evidence type="ECO:0000256" key="1">
    <source>
        <dbReference type="ARBA" id="ARBA00004141"/>
    </source>
</evidence>
<sequence>MGEKKHSVYFQQLRAMLIRNILIKKKEKRKTLTEVALPLYSLVVLILLKFALPNPNFPIMDTPTPEVDIFSHFEQYNSHTIAVVPNTTETQEFLSKVEDLWFSTFLNPKPLKWKLYATKEDLLTAYWLKPDNISLAVIFSEPGPIYGQLRYEIRTNPSIYGTPPTTALYASPAACRVIKEGILAAAGVSVSGASVSGVDIELGESCPVNTYYYSGFTALQTLFDYTKIRIETGDDTIQVPDIRLEMFPKSAFTGNWMVAFRLIIPLYMVFALTQFLAYLLILIVGEKEKKIKEGMKIMGLKDSVFWLAWFIIYGVFVTFLSVVCCGILYILNVFQNTNILWIFLLTVLYSFSVIMFAFVITPFFDKARTAGILGNFAVNIMSLLYYIQVFVDNSNPAALYIVSLISSSGFALAMDKALVMDMSGDGIKFENLWSGPGMPFGGSLIMMALDAILYGFLAYYLDCVIPSEHGVKKSPFFCFKPSYWCTKKTVNKIPLENGGSVGSLNTGEDSNNDVEPVPRELKSREAIKIVDLYKSFTSCSKPEIKAIKGINLTIYEGQITAILGHNGAGKTTLFNILTGLTSPTSGTAYIFGHDITDPRSMDKIRSMIGVCPQHDILFDNLTVLEHLHFFAAVKGISPSVKDFEVKKTIKDVDLVDKAKSKAKHLSGGQKRKLSVGIAVIGDPKIIILDEPTAGVDPYSRRHMWSVLQNRKHGKVILLTTHFMDEADILADRKAVVSKGNIRCCGSSLFLKNKFGIGYHLTLVLEGSCREHAIARLVTQHVPKAEKARRHGRELSFILPHNAVENFAPLFQAIEQEINNRSKLGISSYGVSMTTLEEVFLHLEKDEESEMTVDNLSKKIVRNRALSRSLSLQSKSTSYQSLQNEGMVNSSVTGGESTTIGGLEIISETKSPITGLGLEKIDCKPSVCQTLFALLRLRTLRMIRDIQKLYFMILFPLALAALGLYFYNPQNLKGPKQKSILLNGDTYGDQTTITLYNGTYSNLDSFQDTLQDFGARSVESFNGNFSTLLQMAPHMAAFNVNSFDLQNYQFTLLYNDTYQHSLPIVLNMLSNTLYRLLSPEKVRNGLFESMDVMAQPFQQTSQPEEFNLGIFMATMFMGMIFVMIPVSLSVDMVYDREIKAKNQLRVNGLTFSMYFIPYFIVLGVIMLIICASLLAIILLFDIPSMREWPALTTLGVVLLLYCPSSILATSCISYIFDKFETAQSALPNIATLVGFLPYFVVVYLDMLRMGGKAAFVLHTILSLFNTMYTPYAIVYYVQRVYVMCKVNVACSSLTLTDYMTDEIVVMAVGCIINIPFWFVVLMILDIKKSGGKVGDAFNFIKSNKQDPNADDGSELSDIGENEDNDVKMERQKVKNLMHEAPTKPPVVMVQNLHKEYVKDQEYCCQNGDDLDTPEPPKVAIRSLSLAVSAGEVFGLLGHNGAGKTTTMRIITAEEVPTRGRVHISGASITSNMSSAFQLMGYCPQHDALWKNITVREHLETYAAIRGVKYKDINRLVNHYLSGLQIHEHSDKQTNQCSGGTRRKLSFAMSMVGNPKVVLMDEPSTGMDPRSKRFLWDTILASFQGSRGAILTTHSMEEADALCSRVGIMVRGELRCLGSTQHLKNLYGAGYTLEMKLRGGDSTPTSTSGGDKVSELREFVANLFAESNLQEIFVDRLVFSVPQHSVTSLANCFLQLEKAKTDFDIEEYSFSQTTLEQVFLKFAHYDDMDKD</sequence>
<dbReference type="FunFam" id="3.40.50.300:FF:002097">
    <property type="entry name" value="ATP-binding cassette sub-family A member"/>
    <property type="match status" value="1"/>
</dbReference>
<dbReference type="Pfam" id="PF23321">
    <property type="entry name" value="R1_ABCA1"/>
    <property type="match status" value="1"/>
</dbReference>